<dbReference type="OMA" id="INYSAEP"/>
<dbReference type="InterPro" id="IPR027417">
    <property type="entry name" value="P-loop_NTPase"/>
</dbReference>
<dbReference type="EMBL" id="KB469300">
    <property type="protein sequence ID" value="EPQ56090.1"/>
    <property type="molecule type" value="Genomic_DNA"/>
</dbReference>
<sequence length="166" mass="18328">MVVVYILKAYSSLESQGLFPKLQVFFGPRDQPTLNSPCLPGTRQNAIDDVLKWFNSDKDEVLWLTGPLGSGKTALVSTIASAVRSCGRLGASVSFAYGDNIHPIKKDTTWFINTLTIELGLFDSRVGTAIIHAVESNPNYRMSSVHDQYEILVKAPLRKVQELGKE</sequence>
<evidence type="ECO:0000256" key="1">
    <source>
        <dbReference type="ARBA" id="ARBA00022737"/>
    </source>
</evidence>
<feature type="domain" description="Nephrocystin 3-like N-terminal" evidence="2">
    <location>
        <begin position="49"/>
        <end position="159"/>
    </location>
</feature>
<dbReference type="Proteomes" id="UP000030669">
    <property type="component" value="Unassembled WGS sequence"/>
</dbReference>
<evidence type="ECO:0000313" key="3">
    <source>
        <dbReference type="EMBL" id="EPQ56090.1"/>
    </source>
</evidence>
<feature type="non-terminal residue" evidence="3">
    <location>
        <position position="166"/>
    </location>
</feature>
<dbReference type="InterPro" id="IPR056884">
    <property type="entry name" value="NPHP3-like_N"/>
</dbReference>
<name>S7RNM0_GLOTA</name>
<accession>S7RNM0</accession>
<dbReference type="Pfam" id="PF24883">
    <property type="entry name" value="NPHP3_N"/>
    <property type="match status" value="1"/>
</dbReference>
<dbReference type="RefSeq" id="XP_007864872.1">
    <property type="nucleotide sequence ID" value="XM_007866681.1"/>
</dbReference>
<dbReference type="HOGENOM" id="CLU_000288_6_8_1"/>
<protein>
    <recommendedName>
        <fullName evidence="2">Nephrocystin 3-like N-terminal domain-containing protein</fullName>
    </recommendedName>
</protein>
<dbReference type="OrthoDB" id="5106486at2759"/>
<dbReference type="SUPFAM" id="SSF52540">
    <property type="entry name" value="P-loop containing nucleoside triphosphate hydrolases"/>
    <property type="match status" value="1"/>
</dbReference>
<evidence type="ECO:0000313" key="4">
    <source>
        <dbReference type="Proteomes" id="UP000030669"/>
    </source>
</evidence>
<dbReference type="AlphaFoldDB" id="S7RNM0"/>
<keyword evidence="4" id="KW-1185">Reference proteome</keyword>
<dbReference type="KEGG" id="gtr:GLOTRDRAFT_59180"/>
<organism evidence="3 4">
    <name type="scientific">Gloeophyllum trabeum (strain ATCC 11539 / FP-39264 / Madison 617)</name>
    <name type="common">Brown rot fungus</name>
    <dbReference type="NCBI Taxonomy" id="670483"/>
    <lineage>
        <taxon>Eukaryota</taxon>
        <taxon>Fungi</taxon>
        <taxon>Dikarya</taxon>
        <taxon>Basidiomycota</taxon>
        <taxon>Agaricomycotina</taxon>
        <taxon>Agaricomycetes</taxon>
        <taxon>Gloeophyllales</taxon>
        <taxon>Gloeophyllaceae</taxon>
        <taxon>Gloeophyllum</taxon>
    </lineage>
</organism>
<keyword evidence="1" id="KW-0677">Repeat</keyword>
<gene>
    <name evidence="3" type="ORF">GLOTRDRAFT_59180</name>
</gene>
<reference evidence="3 4" key="1">
    <citation type="journal article" date="2012" name="Science">
        <title>The Paleozoic origin of enzymatic lignin decomposition reconstructed from 31 fungal genomes.</title>
        <authorList>
            <person name="Floudas D."/>
            <person name="Binder M."/>
            <person name="Riley R."/>
            <person name="Barry K."/>
            <person name="Blanchette R.A."/>
            <person name="Henrissat B."/>
            <person name="Martinez A.T."/>
            <person name="Otillar R."/>
            <person name="Spatafora J.W."/>
            <person name="Yadav J.S."/>
            <person name="Aerts A."/>
            <person name="Benoit I."/>
            <person name="Boyd A."/>
            <person name="Carlson A."/>
            <person name="Copeland A."/>
            <person name="Coutinho P.M."/>
            <person name="de Vries R.P."/>
            <person name="Ferreira P."/>
            <person name="Findley K."/>
            <person name="Foster B."/>
            <person name="Gaskell J."/>
            <person name="Glotzer D."/>
            <person name="Gorecki P."/>
            <person name="Heitman J."/>
            <person name="Hesse C."/>
            <person name="Hori C."/>
            <person name="Igarashi K."/>
            <person name="Jurgens J.A."/>
            <person name="Kallen N."/>
            <person name="Kersten P."/>
            <person name="Kohler A."/>
            <person name="Kuees U."/>
            <person name="Kumar T.K.A."/>
            <person name="Kuo A."/>
            <person name="LaButti K."/>
            <person name="Larrondo L.F."/>
            <person name="Lindquist E."/>
            <person name="Ling A."/>
            <person name="Lombard V."/>
            <person name="Lucas S."/>
            <person name="Lundell T."/>
            <person name="Martin R."/>
            <person name="McLaughlin D.J."/>
            <person name="Morgenstern I."/>
            <person name="Morin E."/>
            <person name="Murat C."/>
            <person name="Nagy L.G."/>
            <person name="Nolan M."/>
            <person name="Ohm R.A."/>
            <person name="Patyshakuliyeva A."/>
            <person name="Rokas A."/>
            <person name="Ruiz-Duenas F.J."/>
            <person name="Sabat G."/>
            <person name="Salamov A."/>
            <person name="Samejima M."/>
            <person name="Schmutz J."/>
            <person name="Slot J.C."/>
            <person name="St John F."/>
            <person name="Stenlid J."/>
            <person name="Sun H."/>
            <person name="Sun S."/>
            <person name="Syed K."/>
            <person name="Tsang A."/>
            <person name="Wiebenga A."/>
            <person name="Young D."/>
            <person name="Pisabarro A."/>
            <person name="Eastwood D.C."/>
            <person name="Martin F."/>
            <person name="Cullen D."/>
            <person name="Grigoriev I.V."/>
            <person name="Hibbett D.S."/>
        </authorList>
    </citation>
    <scope>NUCLEOTIDE SEQUENCE [LARGE SCALE GENOMIC DNA]</scope>
    <source>
        <strain evidence="3 4">ATCC 11539</strain>
    </source>
</reference>
<evidence type="ECO:0000259" key="2">
    <source>
        <dbReference type="Pfam" id="PF24883"/>
    </source>
</evidence>
<proteinExistence type="predicted"/>
<dbReference type="GeneID" id="19307276"/>